<comment type="caution">
    <text evidence="1">The sequence shown here is derived from an EMBL/GenBank/DDBJ whole genome shotgun (WGS) entry which is preliminary data.</text>
</comment>
<gene>
    <name evidence="1" type="ORF">ZIOFF_035344</name>
</gene>
<proteinExistence type="predicted"/>
<evidence type="ECO:0000313" key="2">
    <source>
        <dbReference type="Proteomes" id="UP000734854"/>
    </source>
</evidence>
<protein>
    <submittedName>
        <fullName evidence="1">Uncharacterized protein</fullName>
    </submittedName>
</protein>
<dbReference type="EMBL" id="JACMSC010000010">
    <property type="protein sequence ID" value="KAG6503055.1"/>
    <property type="molecule type" value="Genomic_DNA"/>
</dbReference>
<sequence length="113" mass="12430">MEAAVRRGMARMWLWDGQGKASRWLLDAMVEHLSPLATGNTGVLDTSRATFYSNSCWAEEVQLAQFVHYCEADRPGVRGAVEPSDEVGVERVNVGRRVGILVGAALLRVSIKE</sequence>
<dbReference type="AlphaFoldDB" id="A0A8J5G8S0"/>
<organism evidence="1 2">
    <name type="scientific">Zingiber officinale</name>
    <name type="common">Ginger</name>
    <name type="synonym">Amomum zingiber</name>
    <dbReference type="NCBI Taxonomy" id="94328"/>
    <lineage>
        <taxon>Eukaryota</taxon>
        <taxon>Viridiplantae</taxon>
        <taxon>Streptophyta</taxon>
        <taxon>Embryophyta</taxon>
        <taxon>Tracheophyta</taxon>
        <taxon>Spermatophyta</taxon>
        <taxon>Magnoliopsida</taxon>
        <taxon>Liliopsida</taxon>
        <taxon>Zingiberales</taxon>
        <taxon>Zingiberaceae</taxon>
        <taxon>Zingiber</taxon>
    </lineage>
</organism>
<accession>A0A8J5G8S0</accession>
<dbReference type="InterPro" id="IPR007541">
    <property type="entry name" value="Uncharacterised_BSP"/>
</dbReference>
<dbReference type="Proteomes" id="UP000734854">
    <property type="component" value="Unassembled WGS sequence"/>
</dbReference>
<evidence type="ECO:0000313" key="1">
    <source>
        <dbReference type="EMBL" id="KAG6503055.1"/>
    </source>
</evidence>
<dbReference type="Pfam" id="PF04450">
    <property type="entry name" value="BSP"/>
    <property type="match status" value="1"/>
</dbReference>
<keyword evidence="2" id="KW-1185">Reference proteome</keyword>
<reference evidence="1 2" key="1">
    <citation type="submission" date="2020-08" db="EMBL/GenBank/DDBJ databases">
        <title>Plant Genome Project.</title>
        <authorList>
            <person name="Zhang R.-G."/>
        </authorList>
    </citation>
    <scope>NUCLEOTIDE SEQUENCE [LARGE SCALE GENOMIC DNA]</scope>
    <source>
        <tissue evidence="1">Rhizome</tissue>
    </source>
</reference>
<name>A0A8J5G8S0_ZINOF</name>